<gene>
    <name evidence="1" type="ORF">VFPBJ_04780</name>
</gene>
<name>A0A179GW51_PURLI</name>
<organism evidence="1 2">
    <name type="scientific">Purpureocillium lilacinum</name>
    <name type="common">Paecilomyces lilacinus</name>
    <dbReference type="NCBI Taxonomy" id="33203"/>
    <lineage>
        <taxon>Eukaryota</taxon>
        <taxon>Fungi</taxon>
        <taxon>Dikarya</taxon>
        <taxon>Ascomycota</taxon>
        <taxon>Pezizomycotina</taxon>
        <taxon>Sordariomycetes</taxon>
        <taxon>Hypocreomycetidae</taxon>
        <taxon>Hypocreales</taxon>
        <taxon>Ophiocordycipitaceae</taxon>
        <taxon>Purpureocillium</taxon>
    </lineage>
</organism>
<dbReference type="Proteomes" id="UP000078240">
    <property type="component" value="Unassembled WGS sequence"/>
</dbReference>
<proteinExistence type="predicted"/>
<comment type="caution">
    <text evidence="1">The sequence shown here is derived from an EMBL/GenBank/DDBJ whole genome shotgun (WGS) entry which is preliminary data.</text>
</comment>
<protein>
    <submittedName>
        <fullName evidence="1">Uncharacterized protein</fullName>
    </submittedName>
</protein>
<accession>A0A179GW51</accession>
<evidence type="ECO:0000313" key="2">
    <source>
        <dbReference type="Proteomes" id="UP000078240"/>
    </source>
</evidence>
<dbReference type="AlphaFoldDB" id="A0A179GW51"/>
<sequence>MPLIHGLIVTLARSPRAAATSGGGYGAAAFPAGGHAMPPRALAGFTFALQRGHLTSRVRWCSTTSFPVSYQARSTRARTCGAVVIKARGVVVRFGLVVVLPPSLARLPQGFRRHLVLLRLIPSETLCIPARPPAAPSTLQVGPLFVCDVGARLGGVPMPAVVSRGRHQAGAVRCERLIDC</sequence>
<dbReference type="EMBL" id="LSBH01000003">
    <property type="protein sequence ID" value="OAQ82196.1"/>
    <property type="molecule type" value="Genomic_DNA"/>
</dbReference>
<reference evidence="1 2" key="1">
    <citation type="submission" date="2016-01" db="EMBL/GenBank/DDBJ databases">
        <title>Biosynthesis of antibiotic leucinostatins and their inhibition on Phytophthora in bio-control Purpureocillium lilacinum.</title>
        <authorList>
            <person name="Wang G."/>
            <person name="Liu Z."/>
            <person name="Lin R."/>
            <person name="Li E."/>
            <person name="Mao Z."/>
            <person name="Ling J."/>
            <person name="Yin W."/>
            <person name="Xie B."/>
        </authorList>
    </citation>
    <scope>NUCLEOTIDE SEQUENCE [LARGE SCALE GENOMIC DNA]</scope>
    <source>
        <strain evidence="1">PLBJ-1</strain>
    </source>
</reference>
<evidence type="ECO:0000313" key="1">
    <source>
        <dbReference type="EMBL" id="OAQ82196.1"/>
    </source>
</evidence>